<name>A0A177AWE6_9BILA</name>
<evidence type="ECO:0000313" key="3">
    <source>
        <dbReference type="Proteomes" id="UP000078046"/>
    </source>
</evidence>
<keyword evidence="3" id="KW-1185">Reference proteome</keyword>
<dbReference type="InterPro" id="IPR038069">
    <property type="entry name" value="Pelota/DOM34_N"/>
</dbReference>
<dbReference type="InterPro" id="IPR042226">
    <property type="entry name" value="eFR1_2_sf"/>
</dbReference>
<dbReference type="EMBL" id="LWCA01001131">
    <property type="protein sequence ID" value="OAF65832.1"/>
    <property type="molecule type" value="Genomic_DNA"/>
</dbReference>
<dbReference type="Proteomes" id="UP000078046">
    <property type="component" value="Unassembled WGS sequence"/>
</dbReference>
<proteinExistence type="predicted"/>
<dbReference type="InterPro" id="IPR058547">
    <property type="entry name" value="Pelota_N"/>
</dbReference>
<dbReference type="SUPFAM" id="SSF53137">
    <property type="entry name" value="Translational machinery components"/>
    <property type="match status" value="1"/>
</dbReference>
<dbReference type="Pfam" id="PF26356">
    <property type="entry name" value="Pelota_N"/>
    <property type="match status" value="1"/>
</dbReference>
<dbReference type="PANTHER" id="PTHR10853">
    <property type="entry name" value="PELOTA"/>
    <property type="match status" value="1"/>
</dbReference>
<dbReference type="GO" id="GO:0032790">
    <property type="term" value="P:ribosome disassembly"/>
    <property type="evidence" value="ECO:0007669"/>
    <property type="project" value="TreeGrafter"/>
</dbReference>
<dbReference type="Gene3D" id="2.30.30.870">
    <property type="entry name" value="Pelota, domain A"/>
    <property type="match status" value="1"/>
</dbReference>
<dbReference type="GO" id="GO:0005737">
    <property type="term" value="C:cytoplasm"/>
    <property type="evidence" value="ECO:0007669"/>
    <property type="project" value="TreeGrafter"/>
</dbReference>
<dbReference type="SUPFAM" id="SSF159065">
    <property type="entry name" value="Dom34/Pelota N-terminal domain-like"/>
    <property type="match status" value="1"/>
</dbReference>
<dbReference type="GO" id="GO:0070481">
    <property type="term" value="P:nuclear-transcribed mRNA catabolic process, non-stop decay"/>
    <property type="evidence" value="ECO:0007669"/>
    <property type="project" value="InterPro"/>
</dbReference>
<protein>
    <recommendedName>
        <fullName evidence="1">Pelota N-terminal domain-containing protein</fullName>
    </recommendedName>
</protein>
<dbReference type="Gene3D" id="3.30.420.60">
    <property type="entry name" value="eRF1 domain 2"/>
    <property type="match status" value="1"/>
</dbReference>
<dbReference type="PANTHER" id="PTHR10853:SF0">
    <property type="entry name" value="PROTEIN PELOTA HOMOLOG"/>
    <property type="match status" value="1"/>
</dbReference>
<dbReference type="GO" id="GO:0070966">
    <property type="term" value="P:nuclear-transcribed mRNA catabolic process, no-go decay"/>
    <property type="evidence" value="ECO:0007669"/>
    <property type="project" value="InterPro"/>
</dbReference>
<gene>
    <name evidence="2" type="ORF">A3Q56_06401</name>
</gene>
<reference evidence="2 3" key="1">
    <citation type="submission" date="2016-04" db="EMBL/GenBank/DDBJ databases">
        <title>The genome of Intoshia linei affirms orthonectids as highly simplified spiralians.</title>
        <authorList>
            <person name="Mikhailov K.V."/>
            <person name="Slusarev G.S."/>
            <person name="Nikitin M.A."/>
            <person name="Logacheva M.D."/>
            <person name="Penin A."/>
            <person name="Aleoshin V."/>
            <person name="Panchin Y.V."/>
        </authorList>
    </citation>
    <scope>NUCLEOTIDE SEQUENCE [LARGE SCALE GENOMIC DNA]</scope>
    <source>
        <strain evidence="2">Intl2013</strain>
        <tissue evidence="2">Whole animal</tissue>
    </source>
</reference>
<dbReference type="GO" id="GO:0070651">
    <property type="term" value="P:nonfunctional rRNA decay"/>
    <property type="evidence" value="ECO:0007669"/>
    <property type="project" value="TreeGrafter"/>
</dbReference>
<evidence type="ECO:0000259" key="1">
    <source>
        <dbReference type="Pfam" id="PF26356"/>
    </source>
</evidence>
<accession>A0A177AWE6</accession>
<evidence type="ECO:0000313" key="2">
    <source>
        <dbReference type="EMBL" id="OAF65832.1"/>
    </source>
</evidence>
<dbReference type="AlphaFoldDB" id="A0A177AWE6"/>
<sequence>MSLIIKVIFFDSSGEITKLWFNILNTDYQLPHVMLGGYHTFVIELGRLLTIKKDKWEWIDYECLKRAKFSSLSAEMAVILVSCDYCSIHIVGNNQKKTLHRIKPNIPKKNKNFPNKRDSAVSNYFKEIYSYVANFFNFEGF</sequence>
<feature type="domain" description="Pelota N-terminal" evidence="1">
    <location>
        <begin position="31"/>
        <end position="67"/>
    </location>
</feature>
<organism evidence="2 3">
    <name type="scientific">Intoshia linei</name>
    <dbReference type="NCBI Taxonomy" id="1819745"/>
    <lineage>
        <taxon>Eukaryota</taxon>
        <taxon>Metazoa</taxon>
        <taxon>Spiralia</taxon>
        <taxon>Lophotrochozoa</taxon>
        <taxon>Mesozoa</taxon>
        <taxon>Orthonectida</taxon>
        <taxon>Rhopaluridae</taxon>
        <taxon>Intoshia</taxon>
    </lineage>
</organism>
<feature type="non-terminal residue" evidence="2">
    <location>
        <position position="141"/>
    </location>
</feature>
<comment type="caution">
    <text evidence="2">The sequence shown here is derived from an EMBL/GenBank/DDBJ whole genome shotgun (WGS) entry which is preliminary data.</text>
</comment>
<dbReference type="GO" id="GO:0071025">
    <property type="term" value="P:RNA surveillance"/>
    <property type="evidence" value="ECO:0007669"/>
    <property type="project" value="InterPro"/>
</dbReference>
<dbReference type="InterPro" id="IPR004405">
    <property type="entry name" value="TF_pelota"/>
</dbReference>